<protein>
    <submittedName>
        <fullName evidence="1">Uncharacterized protein</fullName>
    </submittedName>
</protein>
<accession>A0AAX0B663</accession>
<sequence length="33" mass="4084">MSLLNLFEYYDALVDEADRRNSEYKKLMNKEKR</sequence>
<evidence type="ECO:0000313" key="1">
    <source>
        <dbReference type="EMBL" id="NRT90093.1"/>
    </source>
</evidence>
<comment type="caution">
    <text evidence="1">The sequence shown here is derived from an EMBL/GenBank/DDBJ whole genome shotgun (WGS) entry which is preliminary data.</text>
</comment>
<gene>
    <name evidence="1" type="ORF">B0H41_003772</name>
</gene>
<dbReference type="AlphaFoldDB" id="A0AAX0B663"/>
<dbReference type="Proteomes" id="UP001193748">
    <property type="component" value="Unassembled WGS sequence"/>
</dbReference>
<reference evidence="1" key="1">
    <citation type="submission" date="2020-05" db="EMBL/GenBank/DDBJ databases">
        <authorList>
            <person name="Brown S."/>
            <person name="Huntemann M."/>
            <person name="Clum A."/>
            <person name="Spunde A."/>
            <person name="Palaniappan K."/>
            <person name="Ritter S."/>
            <person name="Mikhailova N."/>
            <person name="Chen I.-M."/>
            <person name="Stamatis D."/>
            <person name="Reddy T."/>
            <person name="O'Malley R."/>
            <person name="Daum C."/>
            <person name="Shapiro N."/>
            <person name="Ivanova N."/>
            <person name="Kyrpides N."/>
            <person name="Woyke T."/>
        </authorList>
    </citation>
    <scope>NUCLEOTIDE SEQUENCE</scope>
    <source>
        <strain evidence="1">DJ080</strain>
    </source>
</reference>
<name>A0AAX0B663_CLOBE</name>
<dbReference type="EMBL" id="JABSWW010000001">
    <property type="protein sequence ID" value="NRT90093.1"/>
    <property type="molecule type" value="Genomic_DNA"/>
</dbReference>
<evidence type="ECO:0000313" key="2">
    <source>
        <dbReference type="Proteomes" id="UP001193748"/>
    </source>
</evidence>
<organism evidence="1 2">
    <name type="scientific">Clostridium beijerinckii</name>
    <name type="common">Clostridium MP</name>
    <dbReference type="NCBI Taxonomy" id="1520"/>
    <lineage>
        <taxon>Bacteria</taxon>
        <taxon>Bacillati</taxon>
        <taxon>Bacillota</taxon>
        <taxon>Clostridia</taxon>
        <taxon>Eubacteriales</taxon>
        <taxon>Clostridiaceae</taxon>
        <taxon>Clostridium</taxon>
    </lineage>
</organism>
<proteinExistence type="predicted"/>
<reference evidence="1" key="2">
    <citation type="journal article" date="2022" name="Nat. Biotechnol.">
        <title>Carbon-negative production of acetone and isopropanol by gas fermentation at industrial pilot scale.</title>
        <authorList>
            <person name="Liew F.E."/>
            <person name="Nogle R."/>
            <person name="Abdalla T."/>
            <person name="Rasor B.J."/>
            <person name="Canter C."/>
            <person name="Jensen R.O."/>
            <person name="Wang L."/>
            <person name="Strutz J."/>
            <person name="Chirania P."/>
            <person name="De Tissera S."/>
            <person name="Mueller A.P."/>
            <person name="Ruan Z."/>
            <person name="Gao A."/>
            <person name="Tran L."/>
            <person name="Engle N.L."/>
            <person name="Bromley J.C."/>
            <person name="Daniell J."/>
            <person name="Conrado R."/>
            <person name="Tschaplinski T.J."/>
            <person name="Giannone R.J."/>
            <person name="Hettich R.L."/>
            <person name="Karim A.S."/>
            <person name="Simpson S.D."/>
            <person name="Brown S.D."/>
            <person name="Leang C."/>
            <person name="Jewett M.C."/>
            <person name="Kopke M."/>
        </authorList>
    </citation>
    <scope>NUCLEOTIDE SEQUENCE</scope>
    <source>
        <strain evidence="1">DJ080</strain>
    </source>
</reference>